<name>A0A8T1EGA5_9STRA</name>
<dbReference type="VEuPathDB" id="FungiDB:PC110_g7665"/>
<sequence length="130" mass="14902">MRTSFHDWEDKQLVRIALEFENEGTRVTWDYVVRRMERLRLTPRELKVRLTTLKGTYGKRVRDFPRCFFCGATPDRLLLSSGEASGSRGPPRAMTRRGTSPPRTHLARSLASTSSAEQQSVRVLLPVNLL</sequence>
<organism evidence="3 5">
    <name type="scientific">Phytophthora cactorum</name>
    <dbReference type="NCBI Taxonomy" id="29920"/>
    <lineage>
        <taxon>Eukaryota</taxon>
        <taxon>Sar</taxon>
        <taxon>Stramenopiles</taxon>
        <taxon>Oomycota</taxon>
        <taxon>Peronosporomycetes</taxon>
        <taxon>Peronosporales</taxon>
        <taxon>Peronosporaceae</taxon>
        <taxon>Phytophthora</taxon>
    </lineage>
</organism>
<evidence type="ECO:0000313" key="5">
    <source>
        <dbReference type="Proteomes" id="UP000736787"/>
    </source>
</evidence>
<proteinExistence type="predicted"/>
<evidence type="ECO:0000313" key="4">
    <source>
        <dbReference type="EMBL" id="KAG3226024.1"/>
    </source>
</evidence>
<dbReference type="EMBL" id="RCMK01000071">
    <property type="protein sequence ID" value="KAG2950411.1"/>
    <property type="molecule type" value="Genomic_DNA"/>
</dbReference>
<evidence type="ECO:0000256" key="1">
    <source>
        <dbReference type="SAM" id="MobiDB-lite"/>
    </source>
</evidence>
<dbReference type="Proteomes" id="UP000774804">
    <property type="component" value="Unassembled WGS sequence"/>
</dbReference>
<dbReference type="EMBL" id="RCMI01000050">
    <property type="protein sequence ID" value="KAG2939415.1"/>
    <property type="molecule type" value="Genomic_DNA"/>
</dbReference>
<gene>
    <name evidence="2" type="ORF">PC115_g3134</name>
    <name evidence="3" type="ORF">PC117_g4453</name>
    <name evidence="4" type="ORF">PC129_g3348</name>
</gene>
<comment type="caution">
    <text evidence="3">The sequence shown here is derived from an EMBL/GenBank/DDBJ whole genome shotgun (WGS) entry which is preliminary data.</text>
</comment>
<dbReference type="AlphaFoldDB" id="A0A8T1EGA5"/>
<evidence type="ECO:0000313" key="3">
    <source>
        <dbReference type="EMBL" id="KAG2950411.1"/>
    </source>
</evidence>
<feature type="region of interest" description="Disordered" evidence="1">
    <location>
        <begin position="80"/>
        <end position="105"/>
    </location>
</feature>
<protein>
    <submittedName>
        <fullName evidence="3">Uncharacterized protein</fullName>
    </submittedName>
</protein>
<reference evidence="3" key="1">
    <citation type="submission" date="2018-10" db="EMBL/GenBank/DDBJ databases">
        <title>Effector identification in a new, highly contiguous assembly of the strawberry crown rot pathogen Phytophthora cactorum.</title>
        <authorList>
            <person name="Armitage A.D."/>
            <person name="Nellist C.F."/>
            <person name="Bates H."/>
            <person name="Vickerstaff R.J."/>
            <person name="Harrison R.J."/>
        </authorList>
    </citation>
    <scope>NUCLEOTIDE SEQUENCE</scope>
    <source>
        <strain evidence="2">4032</strain>
        <strain evidence="3">4040</strain>
        <strain evidence="4">P421</strain>
    </source>
</reference>
<dbReference type="Proteomes" id="UP000736787">
    <property type="component" value="Unassembled WGS sequence"/>
</dbReference>
<dbReference type="Proteomes" id="UP000760860">
    <property type="component" value="Unassembled WGS sequence"/>
</dbReference>
<accession>A0A8T1EGA5</accession>
<evidence type="ECO:0000313" key="2">
    <source>
        <dbReference type="EMBL" id="KAG2939415.1"/>
    </source>
</evidence>
<dbReference type="EMBL" id="RCMV01000068">
    <property type="protein sequence ID" value="KAG3226024.1"/>
    <property type="molecule type" value="Genomic_DNA"/>
</dbReference>